<protein>
    <submittedName>
        <fullName evidence="1">Uncharacterized protein</fullName>
    </submittedName>
</protein>
<dbReference type="AlphaFoldDB" id="X1TY09"/>
<sequence length="54" mass="5746">MGIESDKRFHPEVILFTTSGKSRIPPVASTASTQQAPTAVAKVIDFSGFPPSKN</sequence>
<proteinExistence type="predicted"/>
<evidence type="ECO:0000313" key="1">
    <source>
        <dbReference type="EMBL" id="GAI96261.1"/>
    </source>
</evidence>
<accession>X1TY09</accession>
<name>X1TY09_9ZZZZ</name>
<dbReference type="EMBL" id="BARW01018209">
    <property type="protein sequence ID" value="GAI96261.1"/>
    <property type="molecule type" value="Genomic_DNA"/>
</dbReference>
<gene>
    <name evidence="1" type="ORF">S12H4_31226</name>
</gene>
<reference evidence="1" key="1">
    <citation type="journal article" date="2014" name="Front. Microbiol.">
        <title>High frequency of phylogenetically diverse reductive dehalogenase-homologous genes in deep subseafloor sedimentary metagenomes.</title>
        <authorList>
            <person name="Kawai M."/>
            <person name="Futagami T."/>
            <person name="Toyoda A."/>
            <person name="Takaki Y."/>
            <person name="Nishi S."/>
            <person name="Hori S."/>
            <person name="Arai W."/>
            <person name="Tsubouchi T."/>
            <person name="Morono Y."/>
            <person name="Uchiyama I."/>
            <person name="Ito T."/>
            <person name="Fujiyama A."/>
            <person name="Inagaki F."/>
            <person name="Takami H."/>
        </authorList>
    </citation>
    <scope>NUCLEOTIDE SEQUENCE</scope>
    <source>
        <strain evidence="1">Expedition CK06-06</strain>
    </source>
</reference>
<comment type="caution">
    <text evidence="1">The sequence shown here is derived from an EMBL/GenBank/DDBJ whole genome shotgun (WGS) entry which is preliminary data.</text>
</comment>
<organism evidence="1">
    <name type="scientific">marine sediment metagenome</name>
    <dbReference type="NCBI Taxonomy" id="412755"/>
    <lineage>
        <taxon>unclassified sequences</taxon>
        <taxon>metagenomes</taxon>
        <taxon>ecological metagenomes</taxon>
    </lineage>
</organism>